<organism evidence="1 2">
    <name type="scientific">Mycena alexandri</name>
    <dbReference type="NCBI Taxonomy" id="1745969"/>
    <lineage>
        <taxon>Eukaryota</taxon>
        <taxon>Fungi</taxon>
        <taxon>Dikarya</taxon>
        <taxon>Basidiomycota</taxon>
        <taxon>Agaricomycotina</taxon>
        <taxon>Agaricomycetes</taxon>
        <taxon>Agaricomycetidae</taxon>
        <taxon>Agaricales</taxon>
        <taxon>Marasmiineae</taxon>
        <taxon>Mycenaceae</taxon>
        <taxon>Mycena</taxon>
    </lineage>
</organism>
<proteinExistence type="predicted"/>
<sequence length="253" mass="28801">MRSRVRKILMAAMGNSSEGFNSLELADRRYIYLDAQKRWRYSGEIVFRAIFKLAVELEDCMQYFHVQHWLNCIPLVRNNPAMLDYAIEYALTAELRNGLRVGSKDFFPAIPLRSLPAGGRPSKLAESGIYVPMEFNHRYIDCVAVFLDPRNSTSEITIFQISNVQRSSDHSDSEAKFFEDSGDYLLWQEAMPDDFKLTWNFVWLINTPAGVPPPAPYHKKKGPKITDGPPARTVYTVGIKSVSKAVDDALRSL</sequence>
<evidence type="ECO:0000313" key="1">
    <source>
        <dbReference type="EMBL" id="KAJ7034693.1"/>
    </source>
</evidence>
<gene>
    <name evidence="1" type="ORF">C8F04DRAFT_1100658</name>
</gene>
<dbReference type="Proteomes" id="UP001218188">
    <property type="component" value="Unassembled WGS sequence"/>
</dbReference>
<comment type="caution">
    <text evidence="1">The sequence shown here is derived from an EMBL/GenBank/DDBJ whole genome shotgun (WGS) entry which is preliminary data.</text>
</comment>
<reference evidence="1" key="1">
    <citation type="submission" date="2023-03" db="EMBL/GenBank/DDBJ databases">
        <title>Massive genome expansion in bonnet fungi (Mycena s.s.) driven by repeated elements and novel gene families across ecological guilds.</title>
        <authorList>
            <consortium name="Lawrence Berkeley National Laboratory"/>
            <person name="Harder C.B."/>
            <person name="Miyauchi S."/>
            <person name="Viragh M."/>
            <person name="Kuo A."/>
            <person name="Thoen E."/>
            <person name="Andreopoulos B."/>
            <person name="Lu D."/>
            <person name="Skrede I."/>
            <person name="Drula E."/>
            <person name="Henrissat B."/>
            <person name="Morin E."/>
            <person name="Kohler A."/>
            <person name="Barry K."/>
            <person name="LaButti K."/>
            <person name="Morin E."/>
            <person name="Salamov A."/>
            <person name="Lipzen A."/>
            <person name="Mereny Z."/>
            <person name="Hegedus B."/>
            <person name="Baldrian P."/>
            <person name="Stursova M."/>
            <person name="Weitz H."/>
            <person name="Taylor A."/>
            <person name="Grigoriev I.V."/>
            <person name="Nagy L.G."/>
            <person name="Martin F."/>
            <person name="Kauserud H."/>
        </authorList>
    </citation>
    <scope>NUCLEOTIDE SEQUENCE</scope>
    <source>
        <strain evidence="1">CBHHK200</strain>
    </source>
</reference>
<accession>A0AAD6SVP6</accession>
<protein>
    <submittedName>
        <fullName evidence="1">Uncharacterized protein</fullName>
    </submittedName>
</protein>
<dbReference type="EMBL" id="JARJCM010000055">
    <property type="protein sequence ID" value="KAJ7034693.1"/>
    <property type="molecule type" value="Genomic_DNA"/>
</dbReference>
<evidence type="ECO:0000313" key="2">
    <source>
        <dbReference type="Proteomes" id="UP001218188"/>
    </source>
</evidence>
<keyword evidence="2" id="KW-1185">Reference proteome</keyword>
<name>A0AAD6SVP6_9AGAR</name>
<dbReference type="AlphaFoldDB" id="A0AAD6SVP6"/>